<dbReference type="InterPro" id="IPR016137">
    <property type="entry name" value="RGS"/>
</dbReference>
<dbReference type="GO" id="GO:0008277">
    <property type="term" value="P:regulation of G protein-coupled receptor signaling pathway"/>
    <property type="evidence" value="ECO:0007669"/>
    <property type="project" value="TreeGrafter"/>
</dbReference>
<organism evidence="5 6">
    <name type="scientific">Neogobius melanostomus</name>
    <name type="common">round goby</name>
    <dbReference type="NCBI Taxonomy" id="47308"/>
    <lineage>
        <taxon>Eukaryota</taxon>
        <taxon>Metazoa</taxon>
        <taxon>Chordata</taxon>
        <taxon>Craniata</taxon>
        <taxon>Vertebrata</taxon>
        <taxon>Euteleostomi</taxon>
        <taxon>Actinopterygii</taxon>
        <taxon>Neopterygii</taxon>
        <taxon>Teleostei</taxon>
        <taxon>Neoteleostei</taxon>
        <taxon>Acanthomorphata</taxon>
        <taxon>Gobiaria</taxon>
        <taxon>Gobiiformes</taxon>
        <taxon>Gobioidei</taxon>
        <taxon>Gobiidae</taxon>
        <taxon>Benthophilinae</taxon>
        <taxon>Neogobiini</taxon>
        <taxon>Neogobius</taxon>
    </lineage>
</organism>
<dbReference type="SUPFAM" id="SSF48097">
    <property type="entry name" value="Regulator of G-protein signaling, RGS"/>
    <property type="match status" value="1"/>
</dbReference>
<reference evidence="5" key="2">
    <citation type="submission" date="2025-09" db="UniProtKB">
        <authorList>
            <consortium name="Ensembl"/>
        </authorList>
    </citation>
    <scope>IDENTIFICATION</scope>
</reference>
<dbReference type="PRINTS" id="PR01301">
    <property type="entry name" value="RGSPROTEIN"/>
</dbReference>
<dbReference type="SUPFAM" id="SSF54236">
    <property type="entry name" value="Ubiquitin-like"/>
    <property type="match status" value="1"/>
</dbReference>
<dbReference type="Pfam" id="PF00615">
    <property type="entry name" value="RGS"/>
    <property type="match status" value="1"/>
</dbReference>
<protein>
    <submittedName>
        <fullName evidence="5">Regulator of G protein signaling 12a</fullName>
    </submittedName>
</protein>
<dbReference type="GO" id="GO:0005737">
    <property type="term" value="C:cytoplasm"/>
    <property type="evidence" value="ECO:0007669"/>
    <property type="project" value="TreeGrafter"/>
</dbReference>
<accession>A0A8C6WSM9</accession>
<keyword evidence="1" id="KW-0343">GTPase activation</keyword>
<evidence type="ECO:0000259" key="4">
    <source>
        <dbReference type="PROSITE" id="PS50898"/>
    </source>
</evidence>
<dbReference type="PANTHER" id="PTHR45945:SF1">
    <property type="entry name" value="REGULATOR OF G-PROTEIN SIGNALING 12"/>
    <property type="match status" value="1"/>
</dbReference>
<dbReference type="InterPro" id="IPR044926">
    <property type="entry name" value="RGS_subdomain_2"/>
</dbReference>
<evidence type="ECO:0000313" key="5">
    <source>
        <dbReference type="Ensembl" id="ENSNMLP00000028982.1"/>
    </source>
</evidence>
<keyword evidence="6" id="KW-1185">Reference proteome</keyword>
<dbReference type="GO" id="GO:0005886">
    <property type="term" value="C:plasma membrane"/>
    <property type="evidence" value="ECO:0007669"/>
    <property type="project" value="TreeGrafter"/>
</dbReference>
<dbReference type="Ensembl" id="ENSNMLT00000032341.1">
    <property type="protein sequence ID" value="ENSNMLP00000028982.1"/>
    <property type="gene ID" value="ENSNMLG00000018357.1"/>
</dbReference>
<dbReference type="InterPro" id="IPR024066">
    <property type="entry name" value="RGS_subdom1/3"/>
</dbReference>
<reference evidence="5" key="1">
    <citation type="submission" date="2025-08" db="UniProtKB">
        <authorList>
            <consortium name="Ensembl"/>
        </authorList>
    </citation>
    <scope>IDENTIFICATION</scope>
</reference>
<dbReference type="InterPro" id="IPR029071">
    <property type="entry name" value="Ubiquitin-like_domsf"/>
</dbReference>
<evidence type="ECO:0000256" key="1">
    <source>
        <dbReference type="ARBA" id="ARBA00022468"/>
    </source>
</evidence>
<feature type="domain" description="RGS" evidence="3">
    <location>
        <begin position="103"/>
        <end position="220"/>
    </location>
</feature>
<dbReference type="Proteomes" id="UP000694523">
    <property type="component" value="Unplaced"/>
</dbReference>
<dbReference type="PANTHER" id="PTHR45945">
    <property type="entry name" value="REGULATOR OF G-PROTEIN SIGNALING LOCO"/>
    <property type="match status" value="1"/>
</dbReference>
<name>A0A8C6WSM9_9GOBI</name>
<dbReference type="Pfam" id="PF02196">
    <property type="entry name" value="RBD"/>
    <property type="match status" value="1"/>
</dbReference>
<dbReference type="InterPro" id="IPR046995">
    <property type="entry name" value="RGS10/12/14-like"/>
</dbReference>
<dbReference type="SMART" id="SM00315">
    <property type="entry name" value="RGS"/>
    <property type="match status" value="1"/>
</dbReference>
<evidence type="ECO:0000256" key="2">
    <source>
        <dbReference type="SAM" id="MobiDB-lite"/>
    </source>
</evidence>
<dbReference type="Gene3D" id="3.10.20.90">
    <property type="entry name" value="Phosphatidylinositol 3-kinase Catalytic Subunit, Chain A, domain 1"/>
    <property type="match status" value="1"/>
</dbReference>
<dbReference type="CDD" id="cd08706">
    <property type="entry name" value="RGS_R12-like"/>
    <property type="match status" value="1"/>
</dbReference>
<dbReference type="InterPro" id="IPR036305">
    <property type="entry name" value="RGS_sf"/>
</dbReference>
<dbReference type="InterPro" id="IPR003116">
    <property type="entry name" value="RBD_dom"/>
</dbReference>
<dbReference type="GO" id="GO:0007165">
    <property type="term" value="P:signal transduction"/>
    <property type="evidence" value="ECO:0007669"/>
    <property type="project" value="InterPro"/>
</dbReference>
<dbReference type="PROSITE" id="PS50898">
    <property type="entry name" value="RBD"/>
    <property type="match status" value="1"/>
</dbReference>
<evidence type="ECO:0000313" key="6">
    <source>
        <dbReference type="Proteomes" id="UP000694523"/>
    </source>
</evidence>
<proteinExistence type="predicted"/>
<dbReference type="AlphaFoldDB" id="A0A8C6WSM9"/>
<dbReference type="Pfam" id="PF16613">
    <property type="entry name" value="RGS12_us1"/>
    <property type="match status" value="1"/>
</dbReference>
<dbReference type="Gene3D" id="1.10.196.10">
    <property type="match status" value="1"/>
</dbReference>
<dbReference type="FunFam" id="1.10.167.10:FF:000001">
    <property type="entry name" value="Putative regulator of g-protein signaling 12"/>
    <property type="match status" value="1"/>
</dbReference>
<evidence type="ECO:0000259" key="3">
    <source>
        <dbReference type="PROSITE" id="PS50132"/>
    </source>
</evidence>
<dbReference type="SMART" id="SM00455">
    <property type="entry name" value="RBD"/>
    <property type="match status" value="1"/>
</dbReference>
<dbReference type="GO" id="GO:0005634">
    <property type="term" value="C:nucleus"/>
    <property type="evidence" value="ECO:0007669"/>
    <property type="project" value="TreeGrafter"/>
</dbReference>
<dbReference type="GO" id="GO:0005096">
    <property type="term" value="F:GTPase activator activity"/>
    <property type="evidence" value="ECO:0007669"/>
    <property type="project" value="UniProtKB-KW"/>
</dbReference>
<sequence length="417" mass="46796">MLPPREEWTKRFLEQRDKQHKCTHNQGPRFWARGVIRASKRRSSKRLSLARSLDDLESAASSDGDYGGVQLQGCCSQSSLNSNGSLPGAGSHQEQRVASWATCFERLLQDPVGVRYFSEFLKKEFSEENILFWQACEYFSHVPATDKKQLSQKAGEIYNSFLSSKASMPVNIDSQAQLADDVLTSPQPAMFKTQQLQIFNLMKFDSYSRFLKSSLYQECLRSEMDGLPLPDPYQIPCSPAPSKHSASSDRSTLSTPKKVLGQVSTLTVPNRLLRDIWIYHWGSNGRRESQGSLSSGTSLEMATSCSTGKIELENRHSVWDRSPRQCSVVLPDGSSSSITLRAGASIRDVLQDLCQNIRINIAAVDLFLVGGEKPLVLDQDCMTLSSRDLRMEKRTLFRYFSSFRHDVTTPANPNLSL</sequence>
<dbReference type="Gene3D" id="1.10.167.10">
    <property type="entry name" value="Regulator of G-protein Signalling 4, domain 2"/>
    <property type="match status" value="1"/>
</dbReference>
<feature type="compositionally biased region" description="Polar residues" evidence="2">
    <location>
        <begin position="244"/>
        <end position="254"/>
    </location>
</feature>
<feature type="region of interest" description="Disordered" evidence="2">
    <location>
        <begin position="233"/>
        <end position="254"/>
    </location>
</feature>
<feature type="domain" description="RBD" evidence="4">
    <location>
        <begin position="324"/>
        <end position="394"/>
    </location>
</feature>
<dbReference type="PROSITE" id="PS50132">
    <property type="entry name" value="RGS"/>
    <property type="match status" value="1"/>
</dbReference>